<dbReference type="EMBL" id="PQIB02000008">
    <property type="protein sequence ID" value="RLN03434.1"/>
    <property type="molecule type" value="Genomic_DNA"/>
</dbReference>
<dbReference type="AlphaFoldDB" id="A0A3L6RG35"/>
<dbReference type="OrthoDB" id="695752at2759"/>
<protein>
    <submittedName>
        <fullName evidence="2">Uncharacterized protein</fullName>
    </submittedName>
</protein>
<feature type="compositionally biased region" description="Basic and acidic residues" evidence="1">
    <location>
        <begin position="1"/>
        <end position="14"/>
    </location>
</feature>
<evidence type="ECO:0000256" key="1">
    <source>
        <dbReference type="SAM" id="MobiDB-lite"/>
    </source>
</evidence>
<reference evidence="3" key="1">
    <citation type="journal article" date="2019" name="Nat. Commun.">
        <title>The genome of broomcorn millet.</title>
        <authorList>
            <person name="Zou C."/>
            <person name="Miki D."/>
            <person name="Li D."/>
            <person name="Tang Q."/>
            <person name="Xiao L."/>
            <person name="Rajput S."/>
            <person name="Deng P."/>
            <person name="Jia W."/>
            <person name="Huang R."/>
            <person name="Zhang M."/>
            <person name="Sun Y."/>
            <person name="Hu J."/>
            <person name="Fu X."/>
            <person name="Schnable P.S."/>
            <person name="Li F."/>
            <person name="Zhang H."/>
            <person name="Feng B."/>
            <person name="Zhu X."/>
            <person name="Liu R."/>
            <person name="Schnable J.C."/>
            <person name="Zhu J.-K."/>
            <person name="Zhang H."/>
        </authorList>
    </citation>
    <scope>NUCLEOTIDE SEQUENCE [LARGE SCALE GENOMIC DNA]</scope>
</reference>
<gene>
    <name evidence="2" type="ORF">C2845_PM13G11730</name>
</gene>
<dbReference type="Proteomes" id="UP000275267">
    <property type="component" value="Unassembled WGS sequence"/>
</dbReference>
<comment type="caution">
    <text evidence="2">The sequence shown here is derived from an EMBL/GenBank/DDBJ whole genome shotgun (WGS) entry which is preliminary data.</text>
</comment>
<dbReference type="PANTHER" id="PTHR33018">
    <property type="entry name" value="OS10G0338966 PROTEIN-RELATED"/>
    <property type="match status" value="1"/>
</dbReference>
<feature type="region of interest" description="Disordered" evidence="1">
    <location>
        <begin position="1"/>
        <end position="131"/>
    </location>
</feature>
<keyword evidence="3" id="KW-1185">Reference proteome</keyword>
<evidence type="ECO:0000313" key="3">
    <source>
        <dbReference type="Proteomes" id="UP000275267"/>
    </source>
</evidence>
<organism evidence="2 3">
    <name type="scientific">Panicum miliaceum</name>
    <name type="common">Proso millet</name>
    <name type="synonym">Broomcorn millet</name>
    <dbReference type="NCBI Taxonomy" id="4540"/>
    <lineage>
        <taxon>Eukaryota</taxon>
        <taxon>Viridiplantae</taxon>
        <taxon>Streptophyta</taxon>
        <taxon>Embryophyta</taxon>
        <taxon>Tracheophyta</taxon>
        <taxon>Spermatophyta</taxon>
        <taxon>Magnoliopsida</taxon>
        <taxon>Liliopsida</taxon>
        <taxon>Poales</taxon>
        <taxon>Poaceae</taxon>
        <taxon>PACMAD clade</taxon>
        <taxon>Panicoideae</taxon>
        <taxon>Panicodae</taxon>
        <taxon>Paniceae</taxon>
        <taxon>Panicinae</taxon>
        <taxon>Panicum</taxon>
        <taxon>Panicum sect. Panicum</taxon>
    </lineage>
</organism>
<name>A0A3L6RG35_PANMI</name>
<dbReference type="PANTHER" id="PTHR33018:SF19">
    <property type="entry name" value="OS12G0558775 PROTEIN"/>
    <property type="match status" value="1"/>
</dbReference>
<sequence length="316" mass="35776">MANNKNVEDIEFEHQSSSASSESSKHSGRNPYDYCDTPIDGDQSSRLPHVRREEDDPEYEPVLECTPDGVVGHPVPTKRKQVPKPPQPSTTTASMSSQAKRKRGQQSRNQIPKGTHVIEELGPKGEPISPVGISAKYRNTLRAIVWDTLHDIITTDNWKLVPQTRKKVLLTKVQESFQFLEGQANMGKKFAMSLLGKCFRTWRQSDCVARASESVIVPIPSSVGSTATEKFLIDDIQVDTPCRLVEPYGRNRNKLPKIPPTNRALDKSDIDDICADMCRFFHHEVCHERGLYYNDEEGNELAEDKFRELRVTTSRR</sequence>
<evidence type="ECO:0000313" key="2">
    <source>
        <dbReference type="EMBL" id="RLN03434.1"/>
    </source>
</evidence>
<feature type="compositionally biased region" description="Polar residues" evidence="1">
    <location>
        <begin position="89"/>
        <end position="98"/>
    </location>
</feature>
<proteinExistence type="predicted"/>
<accession>A0A3L6RG35</accession>